<dbReference type="AlphaFoldDB" id="A0A6B1IPT8"/>
<dbReference type="PROSITE" id="PS51257">
    <property type="entry name" value="PROKAR_LIPOPROTEIN"/>
    <property type="match status" value="1"/>
</dbReference>
<comment type="caution">
    <text evidence="1">The sequence shown here is derived from an EMBL/GenBank/DDBJ whole genome shotgun (WGS) entry which is preliminary data.</text>
</comment>
<sequence>MTRGSSSRRRLLAGVAATGAAALAGCSGLPFAGGEERRDSPVSLPADAVGSIEWPASPFPTAVPASLAAAHEARTRSLLDDVPAEPELPNAAVATEIETRRERARERANAGLPDEWPVDDLDAWRRRREDAAEVRAAYRAATGNDDGSELSARRRAVRDVRTALAGDLAYRAESTAAAVLAYEPVESLLAECARSVRPQVTYPADPVAEPFQAGEAVGRVERAEAAAADAEGLREACLDSWDEASPRWASLVAAAETLRGSVSRTRASVRERVGREDPLDEEDLSGTVAQELAATGETRVESAVEDVSRATDAGEHATAVVEAGTALAEVEAYRAAVVEIRDGRHRAAPTESSVRSTAERARAAVSEAVDAGDPLAARLLRPGLGVFGYAADRVEEGYGSAPRRTQASLVYAALYASAVPAAAEFVRERLE</sequence>
<evidence type="ECO:0000313" key="2">
    <source>
        <dbReference type="Proteomes" id="UP000452321"/>
    </source>
</evidence>
<organism evidence="1 2">
    <name type="scientific">Halorubrum distributum</name>
    <dbReference type="NCBI Taxonomy" id="29283"/>
    <lineage>
        <taxon>Archaea</taxon>
        <taxon>Methanobacteriati</taxon>
        <taxon>Methanobacteriota</taxon>
        <taxon>Stenosarchaea group</taxon>
        <taxon>Halobacteria</taxon>
        <taxon>Halobacteriales</taxon>
        <taxon>Haloferacaceae</taxon>
        <taxon>Halorubrum</taxon>
        <taxon>Halorubrum distributum group</taxon>
    </lineage>
</organism>
<protein>
    <recommendedName>
        <fullName evidence="3">Twin-arginine translocation signal domain-containing protein</fullName>
    </recommendedName>
</protein>
<reference evidence="1 2" key="1">
    <citation type="submission" date="2019-11" db="EMBL/GenBank/DDBJ databases">
        <title>Genome sequences of 17 halophilic strains isolated from different environments.</title>
        <authorList>
            <person name="Furrow R.E."/>
        </authorList>
    </citation>
    <scope>NUCLEOTIDE SEQUENCE [LARGE SCALE GENOMIC DNA]</scope>
    <source>
        <strain evidence="1 2">22502_06_Cabo</strain>
    </source>
</reference>
<gene>
    <name evidence="1" type="ORF">GLW30_12550</name>
</gene>
<dbReference type="Proteomes" id="UP000452321">
    <property type="component" value="Unassembled WGS sequence"/>
</dbReference>
<dbReference type="PROSITE" id="PS51318">
    <property type="entry name" value="TAT"/>
    <property type="match status" value="1"/>
</dbReference>
<proteinExistence type="predicted"/>
<dbReference type="InterPro" id="IPR006311">
    <property type="entry name" value="TAT_signal"/>
</dbReference>
<dbReference type="EMBL" id="WMFC01000016">
    <property type="protein sequence ID" value="MYL68557.1"/>
    <property type="molecule type" value="Genomic_DNA"/>
</dbReference>
<evidence type="ECO:0000313" key="1">
    <source>
        <dbReference type="EMBL" id="MYL68557.1"/>
    </source>
</evidence>
<evidence type="ECO:0008006" key="3">
    <source>
        <dbReference type="Google" id="ProtNLM"/>
    </source>
</evidence>
<name>A0A6B1IPT8_9EURY</name>
<accession>A0A6B1IPT8</accession>
<dbReference type="RefSeq" id="WP_238992138.1">
    <property type="nucleotide sequence ID" value="NZ_WMFC01000016.1"/>
</dbReference>